<dbReference type="InterPro" id="IPR011333">
    <property type="entry name" value="SKP1/BTB/POZ_sf"/>
</dbReference>
<keyword evidence="1" id="KW-0645">Protease</keyword>
<keyword evidence="2" id="KW-0175">Coiled coil</keyword>
<dbReference type="InterPro" id="IPR028135">
    <property type="entry name" value="Ub_USP-typ"/>
</dbReference>
<accession>A0AA36FCJ0</accession>
<dbReference type="InterPro" id="IPR003131">
    <property type="entry name" value="T1-type_BTB"/>
</dbReference>
<dbReference type="PANTHER" id="PTHR11145">
    <property type="entry name" value="BTB/POZ DOMAIN-CONTAINING ADAPTER FOR CUL3-MEDIATED RHOA DEGRADATION PROTEIN FAMILY MEMBER"/>
    <property type="match status" value="1"/>
</dbReference>
<dbReference type="Gene3D" id="3.10.20.90">
    <property type="entry name" value="Phosphatidylinositol 3-kinase Catalytic Subunit, Chain A, domain 1"/>
    <property type="match status" value="1"/>
</dbReference>
<dbReference type="CDD" id="cd18376">
    <property type="entry name" value="BTB_POZ_FIP2-like"/>
    <property type="match status" value="1"/>
</dbReference>
<dbReference type="InterPro" id="IPR045068">
    <property type="entry name" value="BACURD1-3"/>
</dbReference>
<feature type="region of interest" description="Disordered" evidence="3">
    <location>
        <begin position="495"/>
        <end position="518"/>
    </location>
</feature>
<dbReference type="GO" id="GO:0051260">
    <property type="term" value="P:protein homooligomerization"/>
    <property type="evidence" value="ECO:0007669"/>
    <property type="project" value="InterPro"/>
</dbReference>
<evidence type="ECO:0000259" key="4">
    <source>
        <dbReference type="PROSITE" id="PS51283"/>
    </source>
</evidence>
<evidence type="ECO:0000256" key="2">
    <source>
        <dbReference type="SAM" id="Coils"/>
    </source>
</evidence>
<dbReference type="PROSITE" id="PS51283">
    <property type="entry name" value="DUSP"/>
    <property type="match status" value="1"/>
</dbReference>
<keyword evidence="1" id="KW-0378">Hydrolase</keyword>
<reference evidence="5" key="1">
    <citation type="submission" date="2023-08" db="EMBL/GenBank/DDBJ databases">
        <authorList>
            <person name="Alioto T."/>
            <person name="Alioto T."/>
            <person name="Gomez Garrido J."/>
        </authorList>
    </citation>
    <scope>NUCLEOTIDE SEQUENCE</scope>
</reference>
<proteinExistence type="predicted"/>
<organism evidence="5 6">
    <name type="scientific">Octopus vulgaris</name>
    <name type="common">Common octopus</name>
    <dbReference type="NCBI Taxonomy" id="6645"/>
    <lineage>
        <taxon>Eukaryota</taxon>
        <taxon>Metazoa</taxon>
        <taxon>Spiralia</taxon>
        <taxon>Lophotrochozoa</taxon>
        <taxon>Mollusca</taxon>
        <taxon>Cephalopoda</taxon>
        <taxon>Coleoidea</taxon>
        <taxon>Octopodiformes</taxon>
        <taxon>Octopoda</taxon>
        <taxon>Incirrata</taxon>
        <taxon>Octopodidae</taxon>
        <taxon>Octopus</taxon>
    </lineage>
</organism>
<dbReference type="InterPro" id="IPR035927">
    <property type="entry name" value="DUSP-like_sf"/>
</dbReference>
<name>A0AA36FCJ0_OCTVU</name>
<dbReference type="EMBL" id="OX597827">
    <property type="protein sequence ID" value="CAI9732547.1"/>
    <property type="molecule type" value="Genomic_DNA"/>
</dbReference>
<dbReference type="Pfam" id="PF14836">
    <property type="entry name" value="Ubiquitin_3"/>
    <property type="match status" value="1"/>
</dbReference>
<dbReference type="SUPFAM" id="SSF54695">
    <property type="entry name" value="POZ domain"/>
    <property type="match status" value="1"/>
</dbReference>
<feature type="coiled-coil region" evidence="2">
    <location>
        <begin position="305"/>
        <end position="382"/>
    </location>
</feature>
<dbReference type="Pfam" id="PF02214">
    <property type="entry name" value="BTB_2"/>
    <property type="match status" value="1"/>
</dbReference>
<sequence length="518" mass="61603">MSCSTVASSPVANIPDAVTQRTILEQFFERRFVEGEFWYIIIAEWLEQLKRFLGMQTRKFYHQQRVQPGPIFTRRDYAHTVDVVHEDAWRMLVQWYGVAEGHKPMKLVVYNYSRAPDLEHNQNSFKVMLCNALIEDFQIMRFSKMEKVGHIEWKIRELYMIPSTQKTRLWAKADCDSEWQTLFFRDKSIGKCLEIDSDFTRPIIAMEISNGDNVWQNNPEGTETIDTQPSGPLYQHCIFEDVTSTWEIDIHDQIDNLGKDFMEKLHLNFSAFVQRAKDYVDIRENQLRDRERLVTERETSVEMRMDKVTEKEEELSKDEMALKKKMQDFESYQKCIEKTFAEKVENKEESLKQKIEEFEKNKKEFEEEQERFRDELKRMAEMNKIQDNRIKLDIGGIQFTTSLLTLRKDMTSMLAAMFSGRHLLKTENDGSYFIDRDGTHFRYILNYLRDGGLKEGTLPMTNETALKELLIEAEYYQLIDLIDCLQNILQKKEDRYTNEKETENVKDEEKEKETETIE</sequence>
<dbReference type="InterPro" id="IPR006615">
    <property type="entry name" value="Pept_C19_DUSP"/>
</dbReference>
<dbReference type="AlphaFoldDB" id="A0AA36FCJ0"/>
<dbReference type="Gene3D" id="3.30.710.10">
    <property type="entry name" value="Potassium Channel Kv1.1, Chain A"/>
    <property type="match status" value="1"/>
</dbReference>
<protein>
    <submittedName>
        <fullName evidence="5">BTB POZ domain-containing KCTD7</fullName>
    </submittedName>
</protein>
<dbReference type="Proteomes" id="UP001162480">
    <property type="component" value="Chromosome 14"/>
</dbReference>
<dbReference type="Gene3D" id="3.30.2230.10">
    <property type="entry name" value="DUSP-like"/>
    <property type="match status" value="1"/>
</dbReference>
<dbReference type="GO" id="GO:0006508">
    <property type="term" value="P:proteolysis"/>
    <property type="evidence" value="ECO:0007669"/>
    <property type="project" value="UniProtKB-KW"/>
</dbReference>
<evidence type="ECO:0000313" key="6">
    <source>
        <dbReference type="Proteomes" id="UP001162480"/>
    </source>
</evidence>
<dbReference type="SMART" id="SM00225">
    <property type="entry name" value="BTB"/>
    <property type="match status" value="1"/>
</dbReference>
<dbReference type="SUPFAM" id="SSF143791">
    <property type="entry name" value="DUSP-like"/>
    <property type="match status" value="1"/>
</dbReference>
<keyword evidence="6" id="KW-1185">Reference proteome</keyword>
<evidence type="ECO:0000256" key="3">
    <source>
        <dbReference type="SAM" id="MobiDB-lite"/>
    </source>
</evidence>
<gene>
    <name evidence="5" type="ORF">OCTVUL_1B019096</name>
</gene>
<evidence type="ECO:0000313" key="5">
    <source>
        <dbReference type="EMBL" id="CAI9732547.1"/>
    </source>
</evidence>
<evidence type="ECO:0000256" key="1">
    <source>
        <dbReference type="ARBA" id="ARBA00022670"/>
    </source>
</evidence>
<dbReference type="GO" id="GO:0004843">
    <property type="term" value="F:cysteine-type deubiquitinase activity"/>
    <property type="evidence" value="ECO:0007669"/>
    <property type="project" value="InterPro"/>
</dbReference>
<feature type="domain" description="DUSP" evidence="4">
    <location>
        <begin position="15"/>
        <end position="110"/>
    </location>
</feature>
<dbReference type="PANTHER" id="PTHR11145:SF8">
    <property type="entry name" value="RE57120P"/>
    <property type="match status" value="1"/>
</dbReference>
<dbReference type="InterPro" id="IPR000210">
    <property type="entry name" value="BTB/POZ_dom"/>
</dbReference>